<dbReference type="OrthoDB" id="158463at2"/>
<dbReference type="EMBL" id="JRJU01000008">
    <property type="protein sequence ID" value="KHF40605.1"/>
    <property type="molecule type" value="Genomic_DNA"/>
</dbReference>
<name>A0A0B0IH11_9BACI</name>
<dbReference type="Pfam" id="PF00534">
    <property type="entry name" value="Glycos_transf_1"/>
    <property type="match status" value="1"/>
</dbReference>
<evidence type="ECO:0000259" key="2">
    <source>
        <dbReference type="Pfam" id="PF00534"/>
    </source>
</evidence>
<dbReference type="PANTHER" id="PTHR46401:SF2">
    <property type="entry name" value="GLYCOSYLTRANSFERASE WBBK-RELATED"/>
    <property type="match status" value="1"/>
</dbReference>
<dbReference type="eggNOG" id="COG0438">
    <property type="taxonomic scope" value="Bacteria"/>
</dbReference>
<dbReference type="PANTHER" id="PTHR46401">
    <property type="entry name" value="GLYCOSYLTRANSFERASE WBBK-RELATED"/>
    <property type="match status" value="1"/>
</dbReference>
<dbReference type="GO" id="GO:0016757">
    <property type="term" value="F:glycosyltransferase activity"/>
    <property type="evidence" value="ECO:0007669"/>
    <property type="project" value="InterPro"/>
</dbReference>
<feature type="domain" description="Glycosyl transferase family 1" evidence="2">
    <location>
        <begin position="167"/>
        <end position="332"/>
    </location>
</feature>
<keyword evidence="4" id="KW-1185">Reference proteome</keyword>
<evidence type="ECO:0000313" key="3">
    <source>
        <dbReference type="EMBL" id="KHF40605.1"/>
    </source>
</evidence>
<dbReference type="Proteomes" id="UP000030832">
    <property type="component" value="Unassembled WGS sequence"/>
</dbReference>
<dbReference type="SUPFAM" id="SSF53756">
    <property type="entry name" value="UDP-Glycosyltransferase/glycogen phosphorylase"/>
    <property type="match status" value="1"/>
</dbReference>
<dbReference type="InterPro" id="IPR001296">
    <property type="entry name" value="Glyco_trans_1"/>
</dbReference>
<evidence type="ECO:0000256" key="1">
    <source>
        <dbReference type="ARBA" id="ARBA00022679"/>
    </source>
</evidence>
<sequence length="360" mass="40991">MKILVIWRLLTVGGVNAGWRNRAVHFKKFGIDTEFLYTKDLGGLHIMKDVSKVYLTKDRNEIIQIIKSNRYDAIIVVDTAEAYKWIHEANYDGPVLTEARTPEIIKLAPHVNFHQINPEVIIVPSHHQKRLTSILQNNYPIEVIHNGINTSQFEPLHDFANETVPILEENKKIIGWIGRVDRRKNWRLLLKIAHLIKNQRDDVEFWVIGGAKSVQKDKFTAEWQTQGLTDIVKWFPVIPYQQMPIVYSKIRKSGGCTLATTKGESFGNTFIEAMACGVPVVAPNISSIPEIVDHKKNGYLYNENDEKNAVKGLLKIIDNTNNYSSMSKSARDKVLDQFSISKCANEYIQLLQAVVNGGEK</sequence>
<dbReference type="RefSeq" id="WP_034628019.1">
    <property type="nucleotide sequence ID" value="NZ_JRJU01000008.1"/>
</dbReference>
<dbReference type="STRING" id="333138.LQ50_08805"/>
<accession>A0A0B0IH11</accession>
<reference evidence="3 4" key="1">
    <citation type="submission" date="2014-09" db="EMBL/GenBank/DDBJ databases">
        <title>Genome sequencing and annotation of Bacillus Okhensis strain Kh10-101T.</title>
        <authorList>
            <person name="Prakash J.S."/>
        </authorList>
    </citation>
    <scope>NUCLEOTIDE SEQUENCE [LARGE SCALE GENOMIC DNA]</scope>
    <source>
        <strain evidence="4">Kh10-101T</strain>
    </source>
</reference>
<dbReference type="AlphaFoldDB" id="A0A0B0IH11"/>
<dbReference type="CDD" id="cd03801">
    <property type="entry name" value="GT4_PimA-like"/>
    <property type="match status" value="1"/>
</dbReference>
<proteinExistence type="predicted"/>
<dbReference type="GO" id="GO:0009103">
    <property type="term" value="P:lipopolysaccharide biosynthetic process"/>
    <property type="evidence" value="ECO:0007669"/>
    <property type="project" value="TreeGrafter"/>
</dbReference>
<organism evidence="3 4">
    <name type="scientific">Halalkalibacter okhensis</name>
    <dbReference type="NCBI Taxonomy" id="333138"/>
    <lineage>
        <taxon>Bacteria</taxon>
        <taxon>Bacillati</taxon>
        <taxon>Bacillota</taxon>
        <taxon>Bacilli</taxon>
        <taxon>Bacillales</taxon>
        <taxon>Bacillaceae</taxon>
        <taxon>Halalkalibacter</taxon>
    </lineage>
</organism>
<comment type="caution">
    <text evidence="3">The sequence shown here is derived from an EMBL/GenBank/DDBJ whole genome shotgun (WGS) entry which is preliminary data.</text>
</comment>
<protein>
    <submittedName>
        <fullName evidence="3">Group 1 glycosyl transferase</fullName>
    </submittedName>
</protein>
<dbReference type="Gene3D" id="3.40.50.2000">
    <property type="entry name" value="Glycogen Phosphorylase B"/>
    <property type="match status" value="2"/>
</dbReference>
<evidence type="ECO:0000313" key="4">
    <source>
        <dbReference type="Proteomes" id="UP000030832"/>
    </source>
</evidence>
<keyword evidence="1 3" id="KW-0808">Transferase</keyword>
<gene>
    <name evidence="3" type="ORF">LQ50_08805</name>
</gene>